<evidence type="ECO:0000256" key="2">
    <source>
        <dbReference type="SAM" id="Phobius"/>
    </source>
</evidence>
<feature type="domain" description="Bacteriophage T5 Orf172 DNA-binding" evidence="3">
    <location>
        <begin position="408"/>
        <end position="491"/>
    </location>
</feature>
<evidence type="ECO:0000256" key="1">
    <source>
        <dbReference type="SAM" id="Coils"/>
    </source>
</evidence>
<evidence type="ECO:0000313" key="6">
    <source>
        <dbReference type="Proteomes" id="UP000255169"/>
    </source>
</evidence>
<dbReference type="InterPro" id="IPR025280">
    <property type="entry name" value="SNIPE"/>
</dbReference>
<dbReference type="SMART" id="SM00974">
    <property type="entry name" value="T5orf172"/>
    <property type="match status" value="1"/>
</dbReference>
<dbReference type="EMBL" id="UHJG01000002">
    <property type="protein sequence ID" value="SUQ37268.1"/>
    <property type="molecule type" value="Genomic_DNA"/>
</dbReference>
<feature type="transmembrane region" description="Helical" evidence="2">
    <location>
        <begin position="6"/>
        <end position="23"/>
    </location>
</feature>
<keyword evidence="2" id="KW-0472">Membrane</keyword>
<reference evidence="5 6" key="2">
    <citation type="submission" date="2018-06" db="EMBL/GenBank/DDBJ databases">
        <authorList>
            <consortium name="Pathogen Informatics"/>
            <person name="Doyle S."/>
        </authorList>
    </citation>
    <scope>NUCLEOTIDE SEQUENCE [LARGE SCALE GENOMIC DNA]</scope>
    <source>
        <strain evidence="5 6">NCTC10476</strain>
    </source>
</reference>
<reference evidence="4" key="1">
    <citation type="journal article" date="2015" name="Genome Announc.">
        <title>Complete Genome Sequence of Yersinia ruckeri Strain CSF007-82, Etiologic Agent of Red Mouth Disease in Salmonid Fish.</title>
        <authorList>
            <person name="Nelson M.C."/>
            <person name="LaPatra S.E."/>
            <person name="Welch T.J."/>
            <person name="Graf J."/>
        </authorList>
    </citation>
    <scope>NUCLEOTIDE SEQUENCE</scope>
    <source>
        <strain evidence="4">CSF007-82</strain>
    </source>
</reference>
<dbReference type="AlphaFoldDB" id="A0A0A5FJN6"/>
<keyword evidence="6" id="KW-1185">Reference proteome</keyword>
<dbReference type="Proteomes" id="UP000255169">
    <property type="component" value="Unassembled WGS sequence"/>
</dbReference>
<feature type="coiled-coil region" evidence="1">
    <location>
        <begin position="124"/>
        <end position="158"/>
    </location>
</feature>
<protein>
    <submittedName>
        <fullName evidence="4">Chromosome segregation ATPase</fullName>
    </submittedName>
    <submittedName>
        <fullName evidence="5">T5orf172 domain</fullName>
    </submittedName>
</protein>
<evidence type="ECO:0000313" key="4">
    <source>
        <dbReference type="EMBL" id="CEK28059.1"/>
    </source>
</evidence>
<dbReference type="Pfam" id="PF10544">
    <property type="entry name" value="T5orf172"/>
    <property type="match status" value="1"/>
</dbReference>
<name>A0A0A5FJN6_YERRU</name>
<keyword evidence="1" id="KW-0175">Coiled coil</keyword>
<dbReference type="OrthoDB" id="6479756at2"/>
<evidence type="ECO:0000313" key="5">
    <source>
        <dbReference type="EMBL" id="SUQ37268.1"/>
    </source>
</evidence>
<dbReference type="GeneID" id="66879987"/>
<dbReference type="RefSeq" id="WP_038276669.1">
    <property type="nucleotide sequence ID" value="NZ_CCYO01000032.1"/>
</dbReference>
<proteinExistence type="predicted"/>
<keyword evidence="2" id="KW-0812">Transmembrane</keyword>
<organism evidence="4">
    <name type="scientific">Yersinia ruckeri</name>
    <dbReference type="NCBI Taxonomy" id="29486"/>
    <lineage>
        <taxon>Bacteria</taxon>
        <taxon>Pseudomonadati</taxon>
        <taxon>Pseudomonadota</taxon>
        <taxon>Gammaproteobacteria</taxon>
        <taxon>Enterobacterales</taxon>
        <taxon>Yersiniaceae</taxon>
        <taxon>Yersinia</taxon>
    </lineage>
</organism>
<gene>
    <name evidence="4" type="ORF">CSF007_11585</name>
    <name evidence="5" type="ORF">NCTC10476_03390</name>
</gene>
<feature type="coiled-coil region" evidence="1">
    <location>
        <begin position="299"/>
        <end position="384"/>
    </location>
</feature>
<sequence length="537" mass="60780">MNIIYYLIAGVVAFITVLVMLVVNAKKLKIAKADAADKTARLERYAVIVDADVEADRIVNVAKDAAQELEIDSLRILSEAKTEADNTIAASEATAKVITTRADDILSDVRITAKRLNSEAVAEVEKQRSTRAVIEKQIEELRHSYRDKKITFDALEEALSIYKDDMDFAEMGFYAAHFDFDTSEVFQNAIRANRQHQKDFLRDKTALGAIYCTTEWTVSGSKTEGKKMTTRGINMTARAFNGECDAAIANTTFKNVSTMEARINKAYEVLNKLNEVNQININPGFLKLKLEELRLTYEYRAKKQEEKDEQREIRAQMAEERKAQAEIDRAIREAEEEERRAQKALDKARKEMNETLAKMTAEQAAKYQEKIDVLQEALTEAELKGQKALSMAQQTKRGHVYIISNIGSFGENVFKIGMTRRLDPQDRVDELGSASVPFLFDIHAMIHSDDAPAMENSLHQHFSEKRTNLVNKRKEFFNVSIEDIKAAVFDVAGNDVDFIETASAQHYHETKAIRKQQAAEATLAKNEVKQPRFAETI</sequence>
<keyword evidence="2" id="KW-1133">Transmembrane helix</keyword>
<dbReference type="Pfam" id="PF13250">
    <property type="entry name" value="SNIPE"/>
    <property type="match status" value="1"/>
</dbReference>
<evidence type="ECO:0000259" key="3">
    <source>
        <dbReference type="SMART" id="SM00974"/>
    </source>
</evidence>
<accession>A0A0A5FJN6</accession>
<dbReference type="InterPro" id="IPR018306">
    <property type="entry name" value="Phage_T5_Orf172_DNA-bd"/>
</dbReference>
<dbReference type="EMBL" id="LN681231">
    <property type="protein sequence ID" value="CEK28059.1"/>
    <property type="molecule type" value="Genomic_DNA"/>
</dbReference>